<name>A0AA36I469_9DINO</name>
<keyword evidence="3" id="KW-1185">Reference proteome</keyword>
<reference evidence="2" key="1">
    <citation type="submission" date="2023-08" db="EMBL/GenBank/DDBJ databases">
        <authorList>
            <person name="Chen Y."/>
            <person name="Shah S."/>
            <person name="Dougan E. K."/>
            <person name="Thang M."/>
            <person name="Chan C."/>
        </authorList>
    </citation>
    <scope>NUCLEOTIDE SEQUENCE</scope>
</reference>
<comment type="caution">
    <text evidence="2">The sequence shown here is derived from an EMBL/GenBank/DDBJ whole genome shotgun (WGS) entry which is preliminary data.</text>
</comment>
<organism evidence="2 3">
    <name type="scientific">Effrenium voratum</name>
    <dbReference type="NCBI Taxonomy" id="2562239"/>
    <lineage>
        <taxon>Eukaryota</taxon>
        <taxon>Sar</taxon>
        <taxon>Alveolata</taxon>
        <taxon>Dinophyceae</taxon>
        <taxon>Suessiales</taxon>
        <taxon>Symbiodiniaceae</taxon>
        <taxon>Effrenium</taxon>
    </lineage>
</organism>
<feature type="compositionally biased region" description="Polar residues" evidence="1">
    <location>
        <begin position="63"/>
        <end position="74"/>
    </location>
</feature>
<dbReference type="AlphaFoldDB" id="A0AA36I469"/>
<feature type="compositionally biased region" description="Basic and acidic residues" evidence="1">
    <location>
        <begin position="46"/>
        <end position="62"/>
    </location>
</feature>
<feature type="region of interest" description="Disordered" evidence="1">
    <location>
        <begin position="46"/>
        <end position="74"/>
    </location>
</feature>
<dbReference type="Proteomes" id="UP001178507">
    <property type="component" value="Unassembled WGS sequence"/>
</dbReference>
<evidence type="ECO:0000313" key="3">
    <source>
        <dbReference type="Proteomes" id="UP001178507"/>
    </source>
</evidence>
<protein>
    <submittedName>
        <fullName evidence="2">Uncharacterized protein</fullName>
    </submittedName>
</protein>
<sequence length="74" mass="8785">MQALREDDRETRQMSWIWHELDVVKGQIQEWIGRVVVIEKAVERQQSKEISDAEFARRDSEAMNRSSSYLDDTT</sequence>
<evidence type="ECO:0000313" key="2">
    <source>
        <dbReference type="EMBL" id="CAJ1380728.1"/>
    </source>
</evidence>
<dbReference type="EMBL" id="CAUJNA010000743">
    <property type="protein sequence ID" value="CAJ1380728.1"/>
    <property type="molecule type" value="Genomic_DNA"/>
</dbReference>
<proteinExistence type="predicted"/>
<evidence type="ECO:0000256" key="1">
    <source>
        <dbReference type="SAM" id="MobiDB-lite"/>
    </source>
</evidence>
<feature type="non-terminal residue" evidence="2">
    <location>
        <position position="74"/>
    </location>
</feature>
<accession>A0AA36I469</accession>
<gene>
    <name evidence="2" type="ORF">EVOR1521_LOCUS8598</name>
</gene>